<proteinExistence type="predicted"/>
<evidence type="ECO:0000313" key="2">
    <source>
        <dbReference type="Proteomes" id="UP000616151"/>
    </source>
</evidence>
<sequence length="219" mass="23499">MMKMMSLRNALLIAALATLSAGMANAFEPPVFPLNEAQVKALEDYSAAKTEKAFAAAPGGQFSAQTGFISATVAAREALKACDQNVSDSTKRCILIDLNGQRLPDAVQMAQLLRIDPALLEKPTPIPDLVLDIDAWRAKQGYGDKPEHKAFAISLKGPWGRSWEGGSLEEAEKEALASCNRHEPAKTAPCFILMRDGATVPVEQLRANPDLSVDGQTPP</sequence>
<organism evidence="1 2">
    <name type="scientific">Taklimakanibacter albus</name>
    <dbReference type="NCBI Taxonomy" id="2800327"/>
    <lineage>
        <taxon>Bacteria</taxon>
        <taxon>Pseudomonadati</taxon>
        <taxon>Pseudomonadota</taxon>
        <taxon>Alphaproteobacteria</taxon>
        <taxon>Hyphomicrobiales</taxon>
        <taxon>Aestuariivirgaceae</taxon>
        <taxon>Taklimakanibacter</taxon>
    </lineage>
</organism>
<evidence type="ECO:0000313" key="1">
    <source>
        <dbReference type="EMBL" id="MBK1866165.1"/>
    </source>
</evidence>
<accession>A0ACC5R0I1</accession>
<protein>
    <submittedName>
        <fullName evidence="1">Uncharacterized protein</fullName>
    </submittedName>
</protein>
<dbReference type="EMBL" id="JAENHL010000006">
    <property type="protein sequence ID" value="MBK1866165.1"/>
    <property type="molecule type" value="Genomic_DNA"/>
</dbReference>
<reference evidence="1" key="1">
    <citation type="submission" date="2021-01" db="EMBL/GenBank/DDBJ databases">
        <authorList>
            <person name="Sun Q."/>
        </authorList>
    </citation>
    <scope>NUCLEOTIDE SEQUENCE</scope>
    <source>
        <strain evidence="1">YIM B02566</strain>
    </source>
</reference>
<comment type="caution">
    <text evidence="1">The sequence shown here is derived from an EMBL/GenBank/DDBJ whole genome shotgun (WGS) entry which is preliminary data.</text>
</comment>
<dbReference type="Proteomes" id="UP000616151">
    <property type="component" value="Unassembled WGS sequence"/>
</dbReference>
<keyword evidence="2" id="KW-1185">Reference proteome</keyword>
<name>A0ACC5R0I1_9HYPH</name>
<gene>
    <name evidence="1" type="ORF">JHL16_07340</name>
</gene>